<accession>A0A833WEW8</accession>
<dbReference type="EMBL" id="WSZM01000174">
    <property type="protein sequence ID" value="KAF4039442.1"/>
    <property type="molecule type" value="Genomic_DNA"/>
</dbReference>
<evidence type="ECO:0000313" key="1">
    <source>
        <dbReference type="EMBL" id="KAF4039442.1"/>
    </source>
</evidence>
<comment type="caution">
    <text evidence="1">The sequence shown here is derived from an EMBL/GenBank/DDBJ whole genome shotgun (WGS) entry which is preliminary data.</text>
</comment>
<dbReference type="AlphaFoldDB" id="A0A833WEW8"/>
<sequence>MGSEAGVLTTSKAGDRLTFSTVDMEATANEAADFVIDTTTAYPLVVPSRTRQLSTTKGRRG</sequence>
<dbReference type="Proteomes" id="UP000602510">
    <property type="component" value="Unassembled WGS sequence"/>
</dbReference>
<reference evidence="1" key="1">
    <citation type="submission" date="2020-04" db="EMBL/GenBank/DDBJ databases">
        <title>Hybrid Assembly of Korean Phytophthora infestans isolates.</title>
        <authorList>
            <person name="Prokchorchik M."/>
            <person name="Lee Y."/>
            <person name="Seo J."/>
            <person name="Cho J.-H."/>
            <person name="Park Y.-E."/>
            <person name="Jang D.-C."/>
            <person name="Im J.-S."/>
            <person name="Choi J.-G."/>
            <person name="Park H.-J."/>
            <person name="Lee G.-B."/>
            <person name="Lee Y.-G."/>
            <person name="Hong S.-Y."/>
            <person name="Cho K."/>
            <person name="Sohn K.H."/>
        </authorList>
    </citation>
    <scope>NUCLEOTIDE SEQUENCE</scope>
    <source>
        <strain evidence="1">KR_1_A1</strain>
    </source>
</reference>
<organism evidence="1 2">
    <name type="scientific">Phytophthora infestans</name>
    <name type="common">Potato late blight agent</name>
    <name type="synonym">Botrytis infestans</name>
    <dbReference type="NCBI Taxonomy" id="4787"/>
    <lineage>
        <taxon>Eukaryota</taxon>
        <taxon>Sar</taxon>
        <taxon>Stramenopiles</taxon>
        <taxon>Oomycota</taxon>
        <taxon>Peronosporomycetes</taxon>
        <taxon>Peronosporales</taxon>
        <taxon>Peronosporaceae</taxon>
        <taxon>Phytophthora</taxon>
    </lineage>
</organism>
<protein>
    <submittedName>
        <fullName evidence="1">Uncharacterized protein</fullName>
    </submittedName>
</protein>
<keyword evidence="2" id="KW-1185">Reference proteome</keyword>
<gene>
    <name evidence="1" type="ORF">GN244_ATG08273</name>
</gene>
<evidence type="ECO:0000313" key="2">
    <source>
        <dbReference type="Proteomes" id="UP000602510"/>
    </source>
</evidence>
<name>A0A833WEW8_PHYIN</name>
<proteinExistence type="predicted"/>